<evidence type="ECO:0000313" key="10">
    <source>
        <dbReference type="Proteomes" id="UP001329915"/>
    </source>
</evidence>
<dbReference type="PANTHER" id="PTHR22926:SF3">
    <property type="entry name" value="UNDECAPRENYL-PHOSPHATE ALPHA-N-ACETYLGLUCOSAMINYL 1-PHOSPHATE TRANSFERASE"/>
    <property type="match status" value="1"/>
</dbReference>
<keyword evidence="7" id="KW-0460">Magnesium</keyword>
<dbReference type="GO" id="GO:0016780">
    <property type="term" value="F:phosphotransferase activity, for other substituted phosphate groups"/>
    <property type="evidence" value="ECO:0007669"/>
    <property type="project" value="InterPro"/>
</dbReference>
<dbReference type="GO" id="GO:0071555">
    <property type="term" value="P:cell wall organization"/>
    <property type="evidence" value="ECO:0007669"/>
    <property type="project" value="TreeGrafter"/>
</dbReference>
<keyword evidence="5 8" id="KW-1133">Transmembrane helix</keyword>
<evidence type="ECO:0000256" key="6">
    <source>
        <dbReference type="ARBA" id="ARBA00023136"/>
    </source>
</evidence>
<dbReference type="Proteomes" id="UP001329915">
    <property type="component" value="Chromosome"/>
</dbReference>
<dbReference type="KEGG" id="dbc:MFMK1_000680"/>
<dbReference type="CDD" id="cd06853">
    <property type="entry name" value="GT_WecA_like"/>
    <property type="match status" value="1"/>
</dbReference>
<sequence length="349" mass="36860">MYLILAALAVAFIIVYVLTPHLIKVAGRVGAMDSPDDRKVHQQAMPRIGGLAIFIGFVSAVLLFIPLTGEIKALLVGGAVVLLFGVVDDIKGISPKVKLFGQIAAAIIVTMGGIRVDFITNPFDGMILLGKLAVPVTVFWIVGVTNALNLIDGLDGLAAGTSAIAAVTISLVAAVQGQTAVAVMALVLAVSIMGFLKYNFHPAQIFMGDSGSMFLGFTLASMAVMGLTKGATVISLFIPIVVLGIPIFDTFFAIVRRYLQGKPIFQADKGHLHHRLLDMGFSHKQTVLAIYGVNLTLGGSGVLLSLVTTEQSLWILLAISVLAVIGANKVVVAGKRSLPDHSFRQTEKF</sequence>
<name>A0AAU0UIZ4_9FIRM</name>
<feature type="transmembrane region" description="Helical" evidence="8">
    <location>
        <begin position="288"/>
        <end position="307"/>
    </location>
</feature>
<feature type="binding site" evidence="7">
    <location>
        <position position="149"/>
    </location>
    <ligand>
        <name>Mg(2+)</name>
        <dbReference type="ChEBI" id="CHEBI:18420"/>
    </ligand>
</feature>
<feature type="binding site" evidence="7">
    <location>
        <position position="209"/>
    </location>
    <ligand>
        <name>Mg(2+)</name>
        <dbReference type="ChEBI" id="CHEBI:18420"/>
    </ligand>
</feature>
<comment type="cofactor">
    <cofactor evidence="7">
        <name>Mg(2+)</name>
        <dbReference type="ChEBI" id="CHEBI:18420"/>
    </cofactor>
</comment>
<feature type="transmembrane region" description="Helical" evidence="8">
    <location>
        <begin position="6"/>
        <end position="23"/>
    </location>
</feature>
<feature type="transmembrane region" description="Helical" evidence="8">
    <location>
        <begin position="313"/>
        <end position="334"/>
    </location>
</feature>
<feature type="transmembrane region" description="Helical" evidence="8">
    <location>
        <begin position="71"/>
        <end position="87"/>
    </location>
</feature>
<keyword evidence="7" id="KW-0479">Metal-binding</keyword>
<keyword evidence="2" id="KW-1003">Cell membrane</keyword>
<feature type="transmembrane region" description="Helical" evidence="8">
    <location>
        <begin position="212"/>
        <end position="228"/>
    </location>
</feature>
<proteinExistence type="predicted"/>
<dbReference type="RefSeq" id="WP_366923767.1">
    <property type="nucleotide sequence ID" value="NZ_CP121694.1"/>
</dbReference>
<dbReference type="InterPro" id="IPR000715">
    <property type="entry name" value="Glycosyl_transferase_4"/>
</dbReference>
<reference evidence="9 10" key="1">
    <citation type="submission" date="2023-04" db="EMBL/GenBank/DDBJ databases">
        <authorList>
            <person name="Hsu D."/>
        </authorList>
    </citation>
    <scope>NUCLEOTIDE SEQUENCE [LARGE SCALE GENOMIC DNA]</scope>
    <source>
        <strain evidence="9 10">MK1</strain>
    </source>
</reference>
<evidence type="ECO:0000256" key="4">
    <source>
        <dbReference type="ARBA" id="ARBA00022692"/>
    </source>
</evidence>
<feature type="transmembrane region" description="Helical" evidence="8">
    <location>
        <begin position="234"/>
        <end position="255"/>
    </location>
</feature>
<protein>
    <submittedName>
        <fullName evidence="9">Undecaprenyl/decaprenyl-phosphate alpha-N-acetylglucosaminyl 1-phosphate transferase</fullName>
    </submittedName>
</protein>
<feature type="transmembrane region" description="Helical" evidence="8">
    <location>
        <begin position="99"/>
        <end position="119"/>
    </location>
</feature>
<dbReference type="EMBL" id="CP121694">
    <property type="protein sequence ID" value="WRO20890.1"/>
    <property type="molecule type" value="Genomic_DNA"/>
</dbReference>
<evidence type="ECO:0000256" key="8">
    <source>
        <dbReference type="SAM" id="Phobius"/>
    </source>
</evidence>
<dbReference type="GO" id="GO:0044038">
    <property type="term" value="P:cell wall macromolecule biosynthetic process"/>
    <property type="evidence" value="ECO:0007669"/>
    <property type="project" value="TreeGrafter"/>
</dbReference>
<evidence type="ECO:0000256" key="1">
    <source>
        <dbReference type="ARBA" id="ARBA00004651"/>
    </source>
</evidence>
<dbReference type="AlphaFoldDB" id="A0AAU0UIZ4"/>
<evidence type="ECO:0000256" key="5">
    <source>
        <dbReference type="ARBA" id="ARBA00022989"/>
    </source>
</evidence>
<comment type="subcellular location">
    <subcellularLocation>
        <location evidence="1">Cell membrane</location>
        <topology evidence="1">Multi-pass membrane protein</topology>
    </subcellularLocation>
</comment>
<feature type="transmembrane region" description="Helical" evidence="8">
    <location>
        <begin position="44"/>
        <end position="65"/>
    </location>
</feature>
<dbReference type="PANTHER" id="PTHR22926">
    <property type="entry name" value="PHOSPHO-N-ACETYLMURAMOYL-PENTAPEPTIDE-TRANSFERASE"/>
    <property type="match status" value="1"/>
</dbReference>
<accession>A0AAU0UIZ4</accession>
<organism evidence="9 10">
    <name type="scientific">Metallumcola ferriviriculae</name>
    <dbReference type="NCBI Taxonomy" id="3039180"/>
    <lineage>
        <taxon>Bacteria</taxon>
        <taxon>Bacillati</taxon>
        <taxon>Bacillota</taxon>
        <taxon>Clostridia</taxon>
        <taxon>Neomoorellales</taxon>
        <taxon>Desulfitibacteraceae</taxon>
        <taxon>Metallumcola</taxon>
    </lineage>
</organism>
<keyword evidence="10" id="KW-1185">Reference proteome</keyword>
<dbReference type="InterPro" id="IPR018480">
    <property type="entry name" value="PNAcMuramoyl-5peptid_Trfase_CS"/>
</dbReference>
<dbReference type="GO" id="GO:0046872">
    <property type="term" value="F:metal ion binding"/>
    <property type="evidence" value="ECO:0007669"/>
    <property type="project" value="UniProtKB-KW"/>
</dbReference>
<gene>
    <name evidence="9" type="ORF">MFMK1_000680</name>
</gene>
<keyword evidence="3 9" id="KW-0808">Transferase</keyword>
<evidence type="ECO:0000313" key="9">
    <source>
        <dbReference type="EMBL" id="WRO20890.1"/>
    </source>
</evidence>
<dbReference type="GO" id="GO:0009103">
    <property type="term" value="P:lipopolysaccharide biosynthetic process"/>
    <property type="evidence" value="ECO:0007669"/>
    <property type="project" value="TreeGrafter"/>
</dbReference>
<feature type="transmembrane region" description="Helical" evidence="8">
    <location>
        <begin position="156"/>
        <end position="175"/>
    </location>
</feature>
<feature type="transmembrane region" description="Helical" evidence="8">
    <location>
        <begin position="125"/>
        <end position="144"/>
    </location>
</feature>
<keyword evidence="6 8" id="KW-0472">Membrane</keyword>
<dbReference type="Pfam" id="PF00953">
    <property type="entry name" value="Glycos_transf_4"/>
    <property type="match status" value="1"/>
</dbReference>
<dbReference type="GO" id="GO:0005886">
    <property type="term" value="C:plasma membrane"/>
    <property type="evidence" value="ECO:0007669"/>
    <property type="project" value="UniProtKB-SubCell"/>
</dbReference>
<keyword evidence="4 8" id="KW-0812">Transmembrane</keyword>
<evidence type="ECO:0000256" key="2">
    <source>
        <dbReference type="ARBA" id="ARBA00022475"/>
    </source>
</evidence>
<feature type="transmembrane region" description="Helical" evidence="8">
    <location>
        <begin position="181"/>
        <end position="200"/>
    </location>
</feature>
<evidence type="ECO:0000256" key="3">
    <source>
        <dbReference type="ARBA" id="ARBA00022679"/>
    </source>
</evidence>
<evidence type="ECO:0000256" key="7">
    <source>
        <dbReference type="PIRSR" id="PIRSR600715-1"/>
    </source>
</evidence>
<dbReference type="PROSITE" id="PS01348">
    <property type="entry name" value="MRAY_2"/>
    <property type="match status" value="1"/>
</dbReference>